<name>A0A5J5APD8_9ASTE</name>
<keyword evidence="2" id="KW-1185">Reference proteome</keyword>
<dbReference type="AlphaFoldDB" id="A0A5J5APD8"/>
<evidence type="ECO:0000313" key="1">
    <source>
        <dbReference type="EMBL" id="KAA8532530.1"/>
    </source>
</evidence>
<accession>A0A5J5APD8</accession>
<evidence type="ECO:0000313" key="2">
    <source>
        <dbReference type="Proteomes" id="UP000325577"/>
    </source>
</evidence>
<protein>
    <submittedName>
        <fullName evidence="1">Uncharacterized protein</fullName>
    </submittedName>
</protein>
<dbReference type="Proteomes" id="UP000325577">
    <property type="component" value="Linkage Group LG19"/>
</dbReference>
<gene>
    <name evidence="1" type="ORF">F0562_032654</name>
</gene>
<proteinExistence type="predicted"/>
<dbReference type="EMBL" id="CM018042">
    <property type="protein sequence ID" value="KAA8532530.1"/>
    <property type="molecule type" value="Genomic_DNA"/>
</dbReference>
<organism evidence="1 2">
    <name type="scientific">Nyssa sinensis</name>
    <dbReference type="NCBI Taxonomy" id="561372"/>
    <lineage>
        <taxon>Eukaryota</taxon>
        <taxon>Viridiplantae</taxon>
        <taxon>Streptophyta</taxon>
        <taxon>Embryophyta</taxon>
        <taxon>Tracheophyta</taxon>
        <taxon>Spermatophyta</taxon>
        <taxon>Magnoliopsida</taxon>
        <taxon>eudicotyledons</taxon>
        <taxon>Gunneridae</taxon>
        <taxon>Pentapetalae</taxon>
        <taxon>asterids</taxon>
        <taxon>Cornales</taxon>
        <taxon>Nyssaceae</taxon>
        <taxon>Nyssa</taxon>
    </lineage>
</organism>
<sequence length="77" mass="9013">MYNDWAAENRFHVTDFKYQNDTVLLVNKEDYETALYQIQSPNLKTETQFFVLIVMDSSTSSVGSLDTARLVRKWLSE</sequence>
<reference evidence="1 2" key="1">
    <citation type="submission" date="2019-09" db="EMBL/GenBank/DDBJ databases">
        <title>A chromosome-level genome assembly of the Chinese tupelo Nyssa sinensis.</title>
        <authorList>
            <person name="Yang X."/>
            <person name="Kang M."/>
            <person name="Yang Y."/>
            <person name="Xiong H."/>
            <person name="Wang M."/>
            <person name="Zhang Z."/>
            <person name="Wang Z."/>
            <person name="Wu H."/>
            <person name="Ma T."/>
            <person name="Liu J."/>
            <person name="Xi Z."/>
        </authorList>
    </citation>
    <scope>NUCLEOTIDE SEQUENCE [LARGE SCALE GENOMIC DNA]</scope>
    <source>
        <strain evidence="1">J267</strain>
        <tissue evidence="1">Leaf</tissue>
    </source>
</reference>